<evidence type="ECO:0000256" key="2">
    <source>
        <dbReference type="SAM" id="SignalP"/>
    </source>
</evidence>
<reference evidence="3" key="1">
    <citation type="submission" date="2018-01" db="EMBL/GenBank/DDBJ databases">
        <title>An insight into the sialome of Amazonian anophelines.</title>
        <authorList>
            <person name="Ribeiro J.M."/>
            <person name="Scarpassa V."/>
            <person name="Calvo E."/>
        </authorList>
    </citation>
    <scope>NUCLEOTIDE SEQUENCE</scope>
    <source>
        <tissue evidence="3">Salivary glands</tissue>
    </source>
</reference>
<feature type="compositionally biased region" description="Pro residues" evidence="1">
    <location>
        <begin position="63"/>
        <end position="74"/>
    </location>
</feature>
<organism evidence="3">
    <name type="scientific">Anopheles triannulatus</name>
    <dbReference type="NCBI Taxonomy" id="58253"/>
    <lineage>
        <taxon>Eukaryota</taxon>
        <taxon>Metazoa</taxon>
        <taxon>Ecdysozoa</taxon>
        <taxon>Arthropoda</taxon>
        <taxon>Hexapoda</taxon>
        <taxon>Insecta</taxon>
        <taxon>Pterygota</taxon>
        <taxon>Neoptera</taxon>
        <taxon>Endopterygota</taxon>
        <taxon>Diptera</taxon>
        <taxon>Nematocera</taxon>
        <taxon>Culicoidea</taxon>
        <taxon>Culicidae</taxon>
        <taxon>Anophelinae</taxon>
        <taxon>Anopheles</taxon>
    </lineage>
</organism>
<accession>A0A2M4B7T4</accession>
<proteinExistence type="predicted"/>
<feature type="region of interest" description="Disordered" evidence="1">
    <location>
        <begin position="49"/>
        <end position="74"/>
    </location>
</feature>
<sequence>MMLLLMLLLELLRWFVQSVPHKHEMECINRVATDGIEWVVVASEIEGGPQRPLEHSKTSLPQDHPPWAAPFHPF</sequence>
<keyword evidence="2" id="KW-0732">Signal</keyword>
<name>A0A2M4B7T4_9DIPT</name>
<evidence type="ECO:0000313" key="3">
    <source>
        <dbReference type="EMBL" id="MBW49062.1"/>
    </source>
</evidence>
<dbReference type="AlphaFoldDB" id="A0A2M4B7T4"/>
<dbReference type="EMBL" id="GGFK01015741">
    <property type="protein sequence ID" value="MBW49062.1"/>
    <property type="molecule type" value="Transcribed_RNA"/>
</dbReference>
<feature type="chain" id="PRO_5014663038" evidence="2">
    <location>
        <begin position="19"/>
        <end position="74"/>
    </location>
</feature>
<protein>
    <submittedName>
        <fullName evidence="3">Putative secreted protein</fullName>
    </submittedName>
</protein>
<evidence type="ECO:0000256" key="1">
    <source>
        <dbReference type="SAM" id="MobiDB-lite"/>
    </source>
</evidence>
<feature type="signal peptide" evidence="2">
    <location>
        <begin position="1"/>
        <end position="18"/>
    </location>
</feature>